<keyword evidence="4" id="KW-1185">Reference proteome</keyword>
<gene>
    <name evidence="3" type="ORF">ABB30_03900</name>
</gene>
<evidence type="ECO:0000259" key="2">
    <source>
        <dbReference type="Pfam" id="PF05360"/>
    </source>
</evidence>
<reference evidence="3 4" key="1">
    <citation type="submission" date="2015-05" db="EMBL/GenBank/DDBJ databases">
        <title>Genome sequencing and analysis of members of genus Stenotrophomonas.</title>
        <authorList>
            <person name="Patil P.P."/>
            <person name="Midha S."/>
            <person name="Patil P.B."/>
        </authorList>
    </citation>
    <scope>NUCLEOTIDE SEQUENCE [LARGE SCALE GENOMIC DNA]</scope>
    <source>
        <strain evidence="3 4">DSM 24757</strain>
    </source>
</reference>
<dbReference type="Proteomes" id="UP000050956">
    <property type="component" value="Unassembled WGS sequence"/>
</dbReference>
<keyword evidence="1" id="KW-0812">Transmembrane</keyword>
<feature type="transmembrane region" description="Helical" evidence="1">
    <location>
        <begin position="105"/>
        <end position="121"/>
    </location>
</feature>
<dbReference type="OrthoDB" id="3295178at2"/>
<dbReference type="GO" id="GO:0006974">
    <property type="term" value="P:DNA damage response"/>
    <property type="evidence" value="ECO:0007669"/>
    <property type="project" value="TreeGrafter"/>
</dbReference>
<dbReference type="InterPro" id="IPR008024">
    <property type="entry name" value="YiaAB"/>
</dbReference>
<name>A0A0R0D7V9_9GAMM</name>
<dbReference type="NCBIfam" id="NF008482">
    <property type="entry name" value="PRK11383.1"/>
    <property type="match status" value="1"/>
</dbReference>
<organism evidence="3 4">
    <name type="scientific">Stenotrophomonas ginsengisoli</name>
    <dbReference type="NCBI Taxonomy" id="336566"/>
    <lineage>
        <taxon>Bacteria</taxon>
        <taxon>Pseudomonadati</taxon>
        <taxon>Pseudomonadota</taxon>
        <taxon>Gammaproteobacteria</taxon>
        <taxon>Lysobacterales</taxon>
        <taxon>Lysobacteraceae</taxon>
        <taxon>Stenotrophomonas</taxon>
    </lineage>
</organism>
<dbReference type="STRING" id="336566.ABB30_03900"/>
<dbReference type="PATRIC" id="fig|336566.3.peg.114"/>
<feature type="transmembrane region" description="Helical" evidence="1">
    <location>
        <begin position="74"/>
        <end position="99"/>
    </location>
</feature>
<evidence type="ECO:0000313" key="3">
    <source>
        <dbReference type="EMBL" id="KRG78457.1"/>
    </source>
</evidence>
<dbReference type="Pfam" id="PF05360">
    <property type="entry name" value="YiaAB"/>
    <property type="match status" value="2"/>
</dbReference>
<dbReference type="EMBL" id="LDJM01000010">
    <property type="protein sequence ID" value="KRG78457.1"/>
    <property type="molecule type" value="Genomic_DNA"/>
</dbReference>
<accession>A0A0R0D7V9</accession>
<feature type="transmembrane region" description="Helical" evidence="1">
    <location>
        <begin position="42"/>
        <end position="62"/>
    </location>
</feature>
<feature type="transmembrane region" description="Helical" evidence="1">
    <location>
        <begin position="12"/>
        <end position="30"/>
    </location>
</feature>
<feature type="domain" description="YiaAB two helix" evidence="2">
    <location>
        <begin position="12"/>
        <end position="64"/>
    </location>
</feature>
<keyword evidence="1" id="KW-1133">Transmembrane helix</keyword>
<dbReference type="GO" id="GO:0005886">
    <property type="term" value="C:plasma membrane"/>
    <property type="evidence" value="ECO:0007669"/>
    <property type="project" value="TreeGrafter"/>
</dbReference>
<dbReference type="RefSeq" id="WP_057637003.1">
    <property type="nucleotide sequence ID" value="NZ_LDJM01000010.1"/>
</dbReference>
<dbReference type="PANTHER" id="PTHR37290">
    <property type="entry name" value="INNER MEMBRANE PROTEIN YIAA-RELATED"/>
    <property type="match status" value="1"/>
</dbReference>
<sequence length="143" mass="15400">MTVAVNKPSAAFVAASWSAILLGSCAYLIGLFNAQMLLNEKGYYLTLLLFGLFAAVSLQKSVRDRQEDIPVSGLYYGLCWFALLSALSLLVIGLFNAALLLSEKGFYGMAYALALFGAVAVQKNTRDLMLADKGSLPPLPPRD</sequence>
<protein>
    <submittedName>
        <fullName evidence="3">Membrane protein</fullName>
    </submittedName>
</protein>
<evidence type="ECO:0000256" key="1">
    <source>
        <dbReference type="SAM" id="Phobius"/>
    </source>
</evidence>
<comment type="caution">
    <text evidence="3">The sequence shown here is derived from an EMBL/GenBank/DDBJ whole genome shotgun (WGS) entry which is preliminary data.</text>
</comment>
<dbReference type="AlphaFoldDB" id="A0A0R0D7V9"/>
<dbReference type="PROSITE" id="PS51257">
    <property type="entry name" value="PROKAR_LIPOPROTEIN"/>
    <property type="match status" value="1"/>
</dbReference>
<evidence type="ECO:0000313" key="4">
    <source>
        <dbReference type="Proteomes" id="UP000050956"/>
    </source>
</evidence>
<dbReference type="PANTHER" id="PTHR37290:SF1">
    <property type="entry name" value="INNER MEMBRANE PROTEIN YIAA"/>
    <property type="match status" value="1"/>
</dbReference>
<feature type="domain" description="YiaAB two helix" evidence="2">
    <location>
        <begin position="75"/>
        <end position="127"/>
    </location>
</feature>
<dbReference type="InterPro" id="IPR038972">
    <property type="entry name" value="YiaA-like"/>
</dbReference>
<keyword evidence="1" id="KW-0472">Membrane</keyword>
<proteinExistence type="predicted"/>